<accession>A0A4Z2E490</accession>
<feature type="region of interest" description="Disordered" evidence="1">
    <location>
        <begin position="1"/>
        <end position="68"/>
    </location>
</feature>
<dbReference type="EMBL" id="SRLO01018137">
    <property type="protein sequence ID" value="TNN23537.1"/>
    <property type="molecule type" value="Genomic_DNA"/>
</dbReference>
<sequence>MSRAEERRPHPSHSASREAGALIIPSSSSDAVGPCGGGGGRVALSAGQTGSERLTEPERRAAGAKTSSSIRGTWNGLFVLRSEVMSVVSSPPSFIDGGEETRSSLNK</sequence>
<keyword evidence="3" id="KW-1185">Reference proteome</keyword>
<dbReference type="Proteomes" id="UP000314294">
    <property type="component" value="Unassembled WGS sequence"/>
</dbReference>
<evidence type="ECO:0000313" key="2">
    <source>
        <dbReference type="EMBL" id="TNN23537.1"/>
    </source>
</evidence>
<evidence type="ECO:0000256" key="1">
    <source>
        <dbReference type="SAM" id="MobiDB-lite"/>
    </source>
</evidence>
<reference evidence="2 3" key="1">
    <citation type="submission" date="2019-03" db="EMBL/GenBank/DDBJ databases">
        <title>First draft genome of Liparis tanakae, snailfish: a comprehensive survey of snailfish specific genes.</title>
        <authorList>
            <person name="Kim W."/>
            <person name="Song I."/>
            <person name="Jeong J.-H."/>
            <person name="Kim D."/>
            <person name="Kim S."/>
            <person name="Ryu S."/>
            <person name="Song J.Y."/>
            <person name="Lee S.K."/>
        </authorList>
    </citation>
    <scope>NUCLEOTIDE SEQUENCE [LARGE SCALE GENOMIC DNA]</scope>
    <source>
        <tissue evidence="2">Muscle</tissue>
    </source>
</reference>
<protein>
    <submittedName>
        <fullName evidence="2">Uncharacterized protein</fullName>
    </submittedName>
</protein>
<comment type="caution">
    <text evidence="2">The sequence shown here is derived from an EMBL/GenBank/DDBJ whole genome shotgun (WGS) entry which is preliminary data.</text>
</comment>
<organism evidence="2 3">
    <name type="scientific">Liparis tanakae</name>
    <name type="common">Tanaka's snailfish</name>
    <dbReference type="NCBI Taxonomy" id="230148"/>
    <lineage>
        <taxon>Eukaryota</taxon>
        <taxon>Metazoa</taxon>
        <taxon>Chordata</taxon>
        <taxon>Craniata</taxon>
        <taxon>Vertebrata</taxon>
        <taxon>Euteleostomi</taxon>
        <taxon>Actinopterygii</taxon>
        <taxon>Neopterygii</taxon>
        <taxon>Teleostei</taxon>
        <taxon>Neoteleostei</taxon>
        <taxon>Acanthomorphata</taxon>
        <taxon>Eupercaria</taxon>
        <taxon>Perciformes</taxon>
        <taxon>Cottioidei</taxon>
        <taxon>Cottales</taxon>
        <taxon>Liparidae</taxon>
        <taxon>Liparis</taxon>
    </lineage>
</organism>
<gene>
    <name evidence="2" type="ORF">EYF80_066341</name>
</gene>
<dbReference type="AlphaFoldDB" id="A0A4Z2E490"/>
<proteinExistence type="predicted"/>
<name>A0A4Z2E490_9TELE</name>
<evidence type="ECO:0000313" key="3">
    <source>
        <dbReference type="Proteomes" id="UP000314294"/>
    </source>
</evidence>